<dbReference type="OMA" id="NPFSHKQ"/>
<dbReference type="EMBL" id="KB445646">
    <property type="protein sequence ID" value="EMD62468.1"/>
    <property type="molecule type" value="Genomic_DNA"/>
</dbReference>
<keyword evidence="3" id="KW-1185">Reference proteome</keyword>
<evidence type="ECO:0000256" key="1">
    <source>
        <dbReference type="SAM" id="MobiDB-lite"/>
    </source>
</evidence>
<dbReference type="RefSeq" id="XP_007701610.1">
    <property type="nucleotide sequence ID" value="XM_007703420.1"/>
</dbReference>
<dbReference type="GeneID" id="19139244"/>
<dbReference type="eggNOG" id="ENOG502R8MW">
    <property type="taxonomic scope" value="Eukaryota"/>
</dbReference>
<protein>
    <submittedName>
        <fullName evidence="2">Uncharacterized protein</fullName>
    </submittedName>
</protein>
<dbReference type="OrthoDB" id="4158258at2759"/>
<evidence type="ECO:0000313" key="2">
    <source>
        <dbReference type="EMBL" id="EMD62468.1"/>
    </source>
</evidence>
<accession>M2S5P2</accession>
<dbReference type="Proteomes" id="UP000016934">
    <property type="component" value="Unassembled WGS sequence"/>
</dbReference>
<feature type="compositionally biased region" description="Polar residues" evidence="1">
    <location>
        <begin position="1"/>
        <end position="16"/>
    </location>
</feature>
<feature type="region of interest" description="Disordered" evidence="1">
    <location>
        <begin position="152"/>
        <end position="172"/>
    </location>
</feature>
<proteinExistence type="predicted"/>
<dbReference type="KEGG" id="bsc:COCSADRAFT_38396"/>
<gene>
    <name evidence="2" type="ORF">COCSADRAFT_38396</name>
</gene>
<evidence type="ECO:0000313" key="3">
    <source>
        <dbReference type="Proteomes" id="UP000016934"/>
    </source>
</evidence>
<reference evidence="3" key="2">
    <citation type="journal article" date="2013" name="PLoS Genet.">
        <title>Comparative genome structure, secondary metabolite, and effector coding capacity across Cochliobolus pathogens.</title>
        <authorList>
            <person name="Condon B.J."/>
            <person name="Leng Y."/>
            <person name="Wu D."/>
            <person name="Bushley K.E."/>
            <person name="Ohm R.A."/>
            <person name="Otillar R."/>
            <person name="Martin J."/>
            <person name="Schackwitz W."/>
            <person name="Grimwood J."/>
            <person name="MohdZainudin N."/>
            <person name="Xue C."/>
            <person name="Wang R."/>
            <person name="Manning V.A."/>
            <person name="Dhillon B."/>
            <person name="Tu Z.J."/>
            <person name="Steffenson B.J."/>
            <person name="Salamov A."/>
            <person name="Sun H."/>
            <person name="Lowry S."/>
            <person name="LaButti K."/>
            <person name="Han J."/>
            <person name="Copeland A."/>
            <person name="Lindquist E."/>
            <person name="Barry K."/>
            <person name="Schmutz J."/>
            <person name="Baker S.E."/>
            <person name="Ciuffetti L.M."/>
            <person name="Grigoriev I.V."/>
            <person name="Zhong S."/>
            <person name="Turgeon B.G."/>
        </authorList>
    </citation>
    <scope>NUCLEOTIDE SEQUENCE [LARGE SCALE GENOMIC DNA]</scope>
    <source>
        <strain evidence="3">ND90Pr / ATCC 201652</strain>
    </source>
</reference>
<dbReference type="HOGENOM" id="CLU_1562607_0_0_1"/>
<feature type="region of interest" description="Disordered" evidence="1">
    <location>
        <begin position="1"/>
        <end position="39"/>
    </location>
</feature>
<sequence>MTSAKSKASESGTSKNDTADTPPAYDGSSTSDPPPTYETVGHALTALSQGDPDEYITVPFVTRTVGFSIHNFNPFSHKQGEVRQSIVTRRMKRSQYLAHYVKDTNGNFVGTGRPAVDAALVFVPGKSSPEDLLRQFNEVALKVQRVRGDGIGEWGKPLQDNHTGHGGGGMAM</sequence>
<dbReference type="AlphaFoldDB" id="M2S5P2"/>
<organism evidence="2 3">
    <name type="scientific">Cochliobolus sativus (strain ND90Pr / ATCC 201652)</name>
    <name type="common">Common root rot and spot blotch fungus</name>
    <name type="synonym">Bipolaris sorokiniana</name>
    <dbReference type="NCBI Taxonomy" id="665912"/>
    <lineage>
        <taxon>Eukaryota</taxon>
        <taxon>Fungi</taxon>
        <taxon>Dikarya</taxon>
        <taxon>Ascomycota</taxon>
        <taxon>Pezizomycotina</taxon>
        <taxon>Dothideomycetes</taxon>
        <taxon>Pleosporomycetidae</taxon>
        <taxon>Pleosporales</taxon>
        <taxon>Pleosporineae</taxon>
        <taxon>Pleosporaceae</taxon>
        <taxon>Bipolaris</taxon>
    </lineage>
</organism>
<name>M2S5P2_COCSN</name>
<reference evidence="2 3" key="1">
    <citation type="journal article" date="2012" name="PLoS Pathog.">
        <title>Diverse lifestyles and strategies of plant pathogenesis encoded in the genomes of eighteen Dothideomycetes fungi.</title>
        <authorList>
            <person name="Ohm R.A."/>
            <person name="Feau N."/>
            <person name="Henrissat B."/>
            <person name="Schoch C.L."/>
            <person name="Horwitz B.A."/>
            <person name="Barry K.W."/>
            <person name="Condon B.J."/>
            <person name="Copeland A.C."/>
            <person name="Dhillon B."/>
            <person name="Glaser F."/>
            <person name="Hesse C.N."/>
            <person name="Kosti I."/>
            <person name="LaButti K."/>
            <person name="Lindquist E.A."/>
            <person name="Lucas S."/>
            <person name="Salamov A.A."/>
            <person name="Bradshaw R.E."/>
            <person name="Ciuffetti L."/>
            <person name="Hamelin R.C."/>
            <person name="Kema G.H.J."/>
            <person name="Lawrence C."/>
            <person name="Scott J.A."/>
            <person name="Spatafora J.W."/>
            <person name="Turgeon B.G."/>
            <person name="de Wit P.J.G.M."/>
            <person name="Zhong S."/>
            <person name="Goodwin S.B."/>
            <person name="Grigoriev I.V."/>
        </authorList>
    </citation>
    <scope>NUCLEOTIDE SEQUENCE [LARGE SCALE GENOMIC DNA]</scope>
    <source>
        <strain evidence="3">ND90Pr / ATCC 201652</strain>
    </source>
</reference>